<evidence type="ECO:0000256" key="1">
    <source>
        <dbReference type="ARBA" id="ARBA00000830"/>
    </source>
</evidence>
<dbReference type="InterPro" id="IPR006439">
    <property type="entry name" value="HAD-SF_hydro_IA"/>
</dbReference>
<dbReference type="SUPFAM" id="SSF56784">
    <property type="entry name" value="HAD-like"/>
    <property type="match status" value="1"/>
</dbReference>
<dbReference type="Proteomes" id="UP000030826">
    <property type="component" value="Unassembled WGS sequence"/>
</dbReference>
<evidence type="ECO:0000256" key="3">
    <source>
        <dbReference type="ARBA" id="ARBA00006171"/>
    </source>
</evidence>
<accession>A0A0B1Q2P9</accession>
<dbReference type="GO" id="GO:0008967">
    <property type="term" value="F:phosphoglycolate phosphatase activity"/>
    <property type="evidence" value="ECO:0007669"/>
    <property type="project" value="UniProtKB-EC"/>
</dbReference>
<dbReference type="PRINTS" id="PR00413">
    <property type="entry name" value="HADHALOGNASE"/>
</dbReference>
<dbReference type="InterPro" id="IPR023198">
    <property type="entry name" value="PGP-like_dom2"/>
</dbReference>
<dbReference type="Pfam" id="PF00702">
    <property type="entry name" value="Hydrolase"/>
    <property type="match status" value="1"/>
</dbReference>
<dbReference type="SFLD" id="SFLDG01129">
    <property type="entry name" value="C1.5:_HAD__Beta-PGM__Phosphata"/>
    <property type="match status" value="1"/>
</dbReference>
<gene>
    <name evidence="5" type="ORF">LA66_08745</name>
</gene>
<protein>
    <recommendedName>
        <fullName evidence="4">phosphoglycolate phosphatase</fullName>
        <ecNumber evidence="4">3.1.3.18</ecNumber>
    </recommendedName>
</protein>
<dbReference type="OrthoDB" id="9797743at2"/>
<evidence type="ECO:0000256" key="4">
    <source>
        <dbReference type="ARBA" id="ARBA00013078"/>
    </source>
</evidence>
<comment type="pathway">
    <text evidence="2">Organic acid metabolism; glycolate biosynthesis; glycolate from 2-phosphoglycolate: step 1/1.</text>
</comment>
<dbReference type="EMBL" id="JRFJ01000002">
    <property type="protein sequence ID" value="KHJ54669.1"/>
    <property type="molecule type" value="Genomic_DNA"/>
</dbReference>
<dbReference type="Gene3D" id="3.40.50.1000">
    <property type="entry name" value="HAD superfamily/HAD-like"/>
    <property type="match status" value="1"/>
</dbReference>
<reference evidence="5 6" key="1">
    <citation type="submission" date="2014-09" db="EMBL/GenBank/DDBJ databases">
        <title>Isolation and characterization of Aurantimonas altamirensis ON-56566 from clinical sample following a dog bite.</title>
        <authorList>
            <person name="Eshaghi A."/>
            <person name="Li A."/>
            <person name="Shahinas D."/>
            <person name="Bahn P."/>
            <person name="Kus J.V."/>
            <person name="Patel S.N."/>
        </authorList>
    </citation>
    <scope>NUCLEOTIDE SEQUENCE [LARGE SCALE GENOMIC DNA]</scope>
    <source>
        <strain evidence="5 6">ON-56566</strain>
    </source>
</reference>
<dbReference type="STRING" id="370622.LA66_08745"/>
<evidence type="ECO:0000256" key="2">
    <source>
        <dbReference type="ARBA" id="ARBA00004818"/>
    </source>
</evidence>
<dbReference type="AlphaFoldDB" id="A0A0B1Q2P9"/>
<comment type="similarity">
    <text evidence="3">Belongs to the HAD-like hydrolase superfamily. CbbY/CbbZ/Gph/YieH family.</text>
</comment>
<dbReference type="SFLD" id="SFLDS00003">
    <property type="entry name" value="Haloacid_Dehalogenase"/>
    <property type="match status" value="1"/>
</dbReference>
<sequence>MAELRGILFDKDGTLLDFDATWAPATLQVLNALADGRRDIADRMAMACGLDIAHMTFRPGSPIIAGDTADYAPVWAELVGVPFDKAFETRVNDLYRAASLSTLRGYDDVARGIDHLIAQGYRIGLATNDAEATARAHLSALGVLDRFDYVAGYDSGHGAKPGPGMVEAFARETGLHPAAVALIGDSPHDMDAARAASAHPVGIARTPAAQDALAGHAEVIVTDLAGLIEWLDSQAAPQARTDGRSA</sequence>
<dbReference type="EC" id="3.1.3.18" evidence="4"/>
<dbReference type="PANTHER" id="PTHR43434:SF1">
    <property type="entry name" value="PHOSPHOGLYCOLATE PHOSPHATASE"/>
    <property type="match status" value="1"/>
</dbReference>
<evidence type="ECO:0000313" key="6">
    <source>
        <dbReference type="Proteomes" id="UP000030826"/>
    </source>
</evidence>
<proteinExistence type="inferred from homology"/>
<dbReference type="PANTHER" id="PTHR43434">
    <property type="entry name" value="PHOSPHOGLYCOLATE PHOSPHATASE"/>
    <property type="match status" value="1"/>
</dbReference>
<dbReference type="InterPro" id="IPR036412">
    <property type="entry name" value="HAD-like_sf"/>
</dbReference>
<organism evidence="5 6">
    <name type="scientific">Aureimonas altamirensis</name>
    <dbReference type="NCBI Taxonomy" id="370622"/>
    <lineage>
        <taxon>Bacteria</taxon>
        <taxon>Pseudomonadati</taxon>
        <taxon>Pseudomonadota</taxon>
        <taxon>Alphaproteobacteria</taxon>
        <taxon>Hyphomicrobiales</taxon>
        <taxon>Aurantimonadaceae</taxon>
        <taxon>Aureimonas</taxon>
    </lineage>
</organism>
<dbReference type="GO" id="GO:0005829">
    <property type="term" value="C:cytosol"/>
    <property type="evidence" value="ECO:0007669"/>
    <property type="project" value="TreeGrafter"/>
</dbReference>
<dbReference type="InterPro" id="IPR023214">
    <property type="entry name" value="HAD_sf"/>
</dbReference>
<name>A0A0B1Q2P9_9HYPH</name>
<comment type="caution">
    <text evidence="5">The sequence shown here is derived from an EMBL/GenBank/DDBJ whole genome shotgun (WGS) entry which is preliminary data.</text>
</comment>
<dbReference type="RefSeq" id="WP_039191485.1">
    <property type="nucleotide sequence ID" value="NZ_JRFJ01000002.1"/>
</dbReference>
<comment type="catalytic activity">
    <reaction evidence="1">
        <text>2-phosphoglycolate + H2O = glycolate + phosphate</text>
        <dbReference type="Rhea" id="RHEA:14369"/>
        <dbReference type="ChEBI" id="CHEBI:15377"/>
        <dbReference type="ChEBI" id="CHEBI:29805"/>
        <dbReference type="ChEBI" id="CHEBI:43474"/>
        <dbReference type="ChEBI" id="CHEBI:58033"/>
        <dbReference type="EC" id="3.1.3.18"/>
    </reaction>
</comment>
<evidence type="ECO:0000313" key="5">
    <source>
        <dbReference type="EMBL" id="KHJ54669.1"/>
    </source>
</evidence>
<dbReference type="InterPro" id="IPR050155">
    <property type="entry name" value="HAD-like_hydrolase_sf"/>
</dbReference>
<dbReference type="GO" id="GO:0006281">
    <property type="term" value="P:DNA repair"/>
    <property type="evidence" value="ECO:0007669"/>
    <property type="project" value="TreeGrafter"/>
</dbReference>
<dbReference type="NCBIfam" id="TIGR01549">
    <property type="entry name" value="HAD-SF-IA-v1"/>
    <property type="match status" value="1"/>
</dbReference>
<dbReference type="Gene3D" id="1.10.150.240">
    <property type="entry name" value="Putative phosphatase, domain 2"/>
    <property type="match status" value="1"/>
</dbReference>